<evidence type="ECO:0000256" key="1">
    <source>
        <dbReference type="ARBA" id="ARBA00023002"/>
    </source>
</evidence>
<accession>A0A6G1CPB0</accession>
<proteinExistence type="predicted"/>
<dbReference type="SUPFAM" id="SSF51735">
    <property type="entry name" value="NAD(P)-binding Rossmann-fold domains"/>
    <property type="match status" value="1"/>
</dbReference>
<protein>
    <recommendedName>
        <fullName evidence="4">NAD-dependent epimerase/dehydratase domain-containing protein</fullName>
    </recommendedName>
</protein>
<evidence type="ECO:0000313" key="3">
    <source>
        <dbReference type="Proteomes" id="UP000479710"/>
    </source>
</evidence>
<dbReference type="OrthoDB" id="2735536at2759"/>
<dbReference type="EMBL" id="SPHZ02000008">
    <property type="protein sequence ID" value="KAF0901949.1"/>
    <property type="molecule type" value="Genomic_DNA"/>
</dbReference>
<dbReference type="InterPro" id="IPR050425">
    <property type="entry name" value="NAD(P)_dehydrat-like"/>
</dbReference>
<dbReference type="PANTHER" id="PTHR10366:SF406">
    <property type="entry name" value="CINNAMOYL-COA REDUCTASE 1"/>
    <property type="match status" value="1"/>
</dbReference>
<keyword evidence="1" id="KW-0560">Oxidoreductase</keyword>
<dbReference type="PANTHER" id="PTHR10366">
    <property type="entry name" value="NAD DEPENDENT EPIMERASE/DEHYDRATASE"/>
    <property type="match status" value="1"/>
</dbReference>
<dbReference type="Gene3D" id="3.40.50.720">
    <property type="entry name" value="NAD(P)-binding Rossmann-like Domain"/>
    <property type="match status" value="1"/>
</dbReference>
<reference evidence="2 3" key="1">
    <citation type="submission" date="2019-11" db="EMBL/GenBank/DDBJ databases">
        <title>Whole genome sequence of Oryza granulata.</title>
        <authorList>
            <person name="Li W."/>
        </authorList>
    </citation>
    <scope>NUCLEOTIDE SEQUENCE [LARGE SCALE GENOMIC DNA]</scope>
    <source>
        <strain evidence="3">cv. Menghai</strain>
        <tissue evidence="2">Leaf</tissue>
    </source>
</reference>
<gene>
    <name evidence="2" type="ORF">E2562_011783</name>
</gene>
<keyword evidence="3" id="KW-1185">Reference proteome</keyword>
<evidence type="ECO:0000313" key="2">
    <source>
        <dbReference type="EMBL" id="KAF0901949.1"/>
    </source>
</evidence>
<dbReference type="Proteomes" id="UP000479710">
    <property type="component" value="Unassembled WGS sequence"/>
</dbReference>
<evidence type="ECO:0008006" key="4">
    <source>
        <dbReference type="Google" id="ProtNLM"/>
    </source>
</evidence>
<dbReference type="GO" id="GO:0016616">
    <property type="term" value="F:oxidoreductase activity, acting on the CH-OH group of donors, NAD or NADP as acceptor"/>
    <property type="evidence" value="ECO:0007669"/>
    <property type="project" value="TreeGrafter"/>
</dbReference>
<dbReference type="InterPro" id="IPR036291">
    <property type="entry name" value="NAD(P)-bd_dom_sf"/>
</dbReference>
<sequence>MAIVDDGGAAAPGHGQMVCVTGAGGYVGLWIFKLLLENTLIDRPVRDVCADDAKNAHLRELAGAAERLELFKADLLDYGALCAAITGCTACSTRRRR</sequence>
<comment type="caution">
    <text evidence="2">The sequence shown here is derived from an EMBL/GenBank/DDBJ whole genome shotgun (WGS) entry which is preliminary data.</text>
</comment>
<dbReference type="AlphaFoldDB" id="A0A6G1CPB0"/>
<name>A0A6G1CPB0_9ORYZ</name>
<organism evidence="2 3">
    <name type="scientific">Oryza meyeriana var. granulata</name>
    <dbReference type="NCBI Taxonomy" id="110450"/>
    <lineage>
        <taxon>Eukaryota</taxon>
        <taxon>Viridiplantae</taxon>
        <taxon>Streptophyta</taxon>
        <taxon>Embryophyta</taxon>
        <taxon>Tracheophyta</taxon>
        <taxon>Spermatophyta</taxon>
        <taxon>Magnoliopsida</taxon>
        <taxon>Liliopsida</taxon>
        <taxon>Poales</taxon>
        <taxon>Poaceae</taxon>
        <taxon>BOP clade</taxon>
        <taxon>Oryzoideae</taxon>
        <taxon>Oryzeae</taxon>
        <taxon>Oryzinae</taxon>
        <taxon>Oryza</taxon>
        <taxon>Oryza meyeriana</taxon>
    </lineage>
</organism>